<dbReference type="eggNOG" id="COG2267">
    <property type="taxonomic scope" value="Bacteria"/>
</dbReference>
<dbReference type="EMBL" id="BAFO02000018">
    <property type="protein sequence ID" value="GAD83165.1"/>
    <property type="molecule type" value="Genomic_DNA"/>
</dbReference>
<accession>U5E7C8</accession>
<comment type="caution">
    <text evidence="3">The sequence shown here is derived from an EMBL/GenBank/DDBJ whole genome shotgun (WGS) entry which is preliminary data.</text>
</comment>
<keyword evidence="4" id="KW-1185">Reference proteome</keyword>
<dbReference type="RefSeq" id="WP_019046272.1">
    <property type="nucleotide sequence ID" value="NZ_BAFO02000018.1"/>
</dbReference>
<name>U5E7C8_NOCAS</name>
<dbReference type="GO" id="GO:0016787">
    <property type="term" value="F:hydrolase activity"/>
    <property type="evidence" value="ECO:0007669"/>
    <property type="project" value="UniProtKB-KW"/>
</dbReference>
<feature type="chain" id="PRO_5004659120" evidence="1">
    <location>
        <begin position="19"/>
        <end position="294"/>
    </location>
</feature>
<sequence>MVAVLAAAVWLTAVPAAAEAPGAAEQALGPARYVDTPLARFHYRQLGAGSPVVFLPGGTVWSYTWREIAPAVAAGHTVVTVDPPGYGYTTPTDPAFGFDLTSTTDAIVQFLDAAGIERASFVAHSMGGALAVALAARYPERVDRLVLAAPLVLDRDLNPALRLVRVPGVGQAAAELMTEPVFTTGLRNSYAHPERLTPEVAAAYWDAASRPVNRAAMWRASGLDLAAVTALLPRVAAPTLLVWGSGDTWIPVEQSTEVLAQLPSARRALVPDAAHMVHEDNPGGFRAAIGDFLD</sequence>
<dbReference type="GeneID" id="91516385"/>
<feature type="domain" description="AB hydrolase-1" evidence="2">
    <location>
        <begin position="51"/>
        <end position="282"/>
    </location>
</feature>
<evidence type="ECO:0000256" key="1">
    <source>
        <dbReference type="SAM" id="SignalP"/>
    </source>
</evidence>
<dbReference type="STRING" id="1824.SAMN05444423_11717"/>
<dbReference type="AlphaFoldDB" id="U5E7C8"/>
<feature type="signal peptide" evidence="1">
    <location>
        <begin position="1"/>
        <end position="18"/>
    </location>
</feature>
<keyword evidence="1" id="KW-0732">Signal</keyword>
<dbReference type="InterPro" id="IPR029058">
    <property type="entry name" value="AB_hydrolase_fold"/>
</dbReference>
<dbReference type="PANTHER" id="PTHR43194:SF2">
    <property type="entry name" value="PEROXISOMAL MEMBRANE PROTEIN LPX1"/>
    <property type="match status" value="1"/>
</dbReference>
<protein>
    <submittedName>
        <fullName evidence="3">Hydrolase</fullName>
    </submittedName>
</protein>
<evidence type="ECO:0000259" key="2">
    <source>
        <dbReference type="Pfam" id="PF00561"/>
    </source>
</evidence>
<dbReference type="PANTHER" id="PTHR43194">
    <property type="entry name" value="HYDROLASE ALPHA/BETA FOLD FAMILY"/>
    <property type="match status" value="1"/>
</dbReference>
<dbReference type="Proteomes" id="UP000017048">
    <property type="component" value="Unassembled WGS sequence"/>
</dbReference>
<dbReference type="SUPFAM" id="SSF53474">
    <property type="entry name" value="alpha/beta-Hydrolases"/>
    <property type="match status" value="1"/>
</dbReference>
<dbReference type="InterPro" id="IPR000073">
    <property type="entry name" value="AB_hydrolase_1"/>
</dbReference>
<evidence type="ECO:0000313" key="3">
    <source>
        <dbReference type="EMBL" id="GAD83165.1"/>
    </source>
</evidence>
<dbReference type="InterPro" id="IPR050228">
    <property type="entry name" value="Carboxylesterase_BioH"/>
</dbReference>
<keyword evidence="3" id="KW-0378">Hydrolase</keyword>
<dbReference type="PRINTS" id="PR00111">
    <property type="entry name" value="ABHYDROLASE"/>
</dbReference>
<gene>
    <name evidence="3" type="ORF">NCAST_18_00170</name>
</gene>
<reference evidence="3 4" key="1">
    <citation type="journal article" date="2014" name="BMC Genomics">
        <title>Genome based analysis of type-I polyketide synthase and nonribosomal peptide synthetase gene clusters in seven strains of five representative Nocardia species.</title>
        <authorList>
            <person name="Komaki H."/>
            <person name="Ichikawa N."/>
            <person name="Hosoyama A."/>
            <person name="Takahashi-Nakaguchi A."/>
            <person name="Matsuzawa T."/>
            <person name="Suzuki K."/>
            <person name="Fujita N."/>
            <person name="Gonoi T."/>
        </authorList>
    </citation>
    <scope>NUCLEOTIDE SEQUENCE [LARGE SCALE GENOMIC DNA]</scope>
    <source>
        <strain evidence="3 4">NBRC 15531</strain>
    </source>
</reference>
<dbReference type="Gene3D" id="3.40.50.1820">
    <property type="entry name" value="alpha/beta hydrolase"/>
    <property type="match status" value="1"/>
</dbReference>
<dbReference type="Pfam" id="PF00561">
    <property type="entry name" value="Abhydrolase_1"/>
    <property type="match status" value="1"/>
</dbReference>
<proteinExistence type="predicted"/>
<evidence type="ECO:0000313" key="4">
    <source>
        <dbReference type="Proteomes" id="UP000017048"/>
    </source>
</evidence>
<organism evidence="3 4">
    <name type="scientific">Nocardia asteroides NBRC 15531</name>
    <dbReference type="NCBI Taxonomy" id="1110697"/>
    <lineage>
        <taxon>Bacteria</taxon>
        <taxon>Bacillati</taxon>
        <taxon>Actinomycetota</taxon>
        <taxon>Actinomycetes</taxon>
        <taxon>Mycobacteriales</taxon>
        <taxon>Nocardiaceae</taxon>
        <taxon>Nocardia</taxon>
    </lineage>
</organism>